<evidence type="ECO:0000256" key="5">
    <source>
        <dbReference type="ARBA" id="ARBA00022759"/>
    </source>
</evidence>
<protein>
    <submittedName>
        <fullName evidence="8">Bacteriophage replication gene A protein (GPA)</fullName>
    </submittedName>
</protein>
<keyword evidence="5" id="KW-0255">Endonuclease</keyword>
<evidence type="ECO:0000259" key="7">
    <source>
        <dbReference type="Pfam" id="PF05840"/>
    </source>
</evidence>
<organism evidence="8 9">
    <name type="scientific">Roseibium alexandrii</name>
    <dbReference type="NCBI Taxonomy" id="388408"/>
    <lineage>
        <taxon>Bacteria</taxon>
        <taxon>Pseudomonadati</taxon>
        <taxon>Pseudomonadota</taxon>
        <taxon>Alphaproteobacteria</taxon>
        <taxon>Hyphomicrobiales</taxon>
        <taxon>Stappiaceae</taxon>
        <taxon>Roseibium</taxon>
    </lineage>
</organism>
<comment type="function">
    <text evidence="1">Possible endonuclease which induces a single-strand cut and initiates DNA replication.</text>
</comment>
<keyword evidence="9" id="KW-1185">Reference proteome</keyword>
<dbReference type="Proteomes" id="UP000053235">
    <property type="component" value="Unassembled WGS sequence"/>
</dbReference>
<evidence type="ECO:0000313" key="9">
    <source>
        <dbReference type="Proteomes" id="UP000053235"/>
    </source>
</evidence>
<reference evidence="9" key="1">
    <citation type="submission" date="2015-07" db="EMBL/GenBank/DDBJ databases">
        <authorList>
            <person name="Rodrigo-Torres Lidia"/>
            <person name="Arahal R.David."/>
        </authorList>
    </citation>
    <scope>NUCLEOTIDE SEQUENCE [LARGE SCALE GENOMIC DNA]</scope>
    <source>
        <strain evidence="9">CECT 5112</strain>
    </source>
</reference>
<keyword evidence="3" id="KW-0235">DNA replication</keyword>
<evidence type="ECO:0000256" key="2">
    <source>
        <dbReference type="ARBA" id="ARBA00009260"/>
    </source>
</evidence>
<dbReference type="STRING" id="388408.LAX5112_03604"/>
<comment type="similarity">
    <text evidence="2">Belongs to the phage GPA family.</text>
</comment>
<dbReference type="GO" id="GO:0004519">
    <property type="term" value="F:endonuclease activity"/>
    <property type="evidence" value="ECO:0007669"/>
    <property type="project" value="UniProtKB-KW"/>
</dbReference>
<evidence type="ECO:0000256" key="1">
    <source>
        <dbReference type="ARBA" id="ARBA00003293"/>
    </source>
</evidence>
<feature type="domain" description="Replication gene A protein-like" evidence="7">
    <location>
        <begin position="228"/>
        <end position="494"/>
    </location>
</feature>
<name>A0A0M7AEQ9_9HYPH</name>
<dbReference type="InterPro" id="IPR008766">
    <property type="entry name" value="Replication_gene_A-like"/>
</dbReference>
<evidence type="ECO:0000256" key="3">
    <source>
        <dbReference type="ARBA" id="ARBA00022705"/>
    </source>
</evidence>
<proteinExistence type="inferred from homology"/>
<gene>
    <name evidence="8" type="ORF">LAX5112_03604</name>
</gene>
<dbReference type="EMBL" id="CXWD01000015">
    <property type="protein sequence ID" value="CTQ73635.1"/>
    <property type="molecule type" value="Genomic_DNA"/>
</dbReference>
<keyword evidence="4" id="KW-0540">Nuclease</keyword>
<dbReference type="RefSeq" id="WP_055672959.1">
    <property type="nucleotide sequence ID" value="NZ_CXWD01000015.1"/>
</dbReference>
<dbReference type="GO" id="GO:0006260">
    <property type="term" value="P:DNA replication"/>
    <property type="evidence" value="ECO:0007669"/>
    <property type="project" value="UniProtKB-KW"/>
</dbReference>
<accession>A0A0M7AEQ9</accession>
<keyword evidence="6" id="KW-0378">Hydrolase</keyword>
<sequence length="538" mass="62386">MHRPDPSDFRQSPPHQNFRSKNVDEWLRHSVSTAQAIAVSEFSGRLLWCRPPSRQQLIDDLPFLGNRHSREKWWRDVNVPDDERGRRLAEELNARAYAVRQEAKLLQVKETLSSEEKKRIAQSEITLGGIIREREIQEELDALDAEQQDIRLRLPKELRSFLDQMHPARRRERENAIREYVGFDDLKLIDMNPSALAILASDRAQRHFRQFPPEDKNGAPIHQEPYHRKRRCEKWWRRRMRKRQRRALHYVEAAIGAVGGPNVPGRPLYISDYSLESYKSHLRTTEEILEGLRLVCIDDPSVQIPMKELNARKKKADAAKRRLLMDAILARIEGLEWHLCWITITLPGRFVPHATNESFRKEDWDPELGPEEALRAIQDMHHDVMCLLRERGVRPMGWWNAQAQQSGTPHRHLLLACPTREDARAVCDAFWDKFASVEKDSRQAEARQNDPGCRAYVVGDSDPAYAPPKGTNGQEETAASIAKYMARYASRHVDPDLSDGNDDEFLRHAAWASSRRIRTHTWVGFDAGRSPSAMWDTL</sequence>
<evidence type="ECO:0000256" key="4">
    <source>
        <dbReference type="ARBA" id="ARBA00022722"/>
    </source>
</evidence>
<evidence type="ECO:0000313" key="8">
    <source>
        <dbReference type="EMBL" id="CTQ73635.1"/>
    </source>
</evidence>
<dbReference type="OrthoDB" id="8453579at2"/>
<dbReference type="Pfam" id="PF05840">
    <property type="entry name" value="Phage_GPA"/>
    <property type="match status" value="1"/>
</dbReference>
<dbReference type="AlphaFoldDB" id="A0A0M7AEQ9"/>
<evidence type="ECO:0000256" key="6">
    <source>
        <dbReference type="ARBA" id="ARBA00022801"/>
    </source>
</evidence>
<dbReference type="GO" id="GO:0016787">
    <property type="term" value="F:hydrolase activity"/>
    <property type="evidence" value="ECO:0007669"/>
    <property type="project" value="UniProtKB-KW"/>
</dbReference>